<gene>
    <name evidence="9" type="ORF">HD595_006395</name>
</gene>
<name>A0ABT1K8E1_9ACTN</name>
<keyword evidence="5 9" id="KW-0418">Kinase</keyword>
<dbReference type="CDD" id="cd14014">
    <property type="entry name" value="STKc_PknB_like"/>
    <property type="match status" value="1"/>
</dbReference>
<dbReference type="PROSITE" id="PS50011">
    <property type="entry name" value="PROTEIN_KINASE_DOM"/>
    <property type="match status" value="1"/>
</dbReference>
<dbReference type="PANTHER" id="PTHR43289:SF6">
    <property type="entry name" value="SERINE_THREONINE-PROTEIN KINASE NEKL-3"/>
    <property type="match status" value="1"/>
</dbReference>
<keyword evidence="10" id="KW-1185">Reference proteome</keyword>
<dbReference type="Proteomes" id="UP001320766">
    <property type="component" value="Unassembled WGS sequence"/>
</dbReference>
<dbReference type="InterPro" id="IPR000719">
    <property type="entry name" value="Prot_kinase_dom"/>
</dbReference>
<dbReference type="EMBL" id="JAMZEC010000001">
    <property type="protein sequence ID" value="MCP2350273.1"/>
    <property type="molecule type" value="Genomic_DNA"/>
</dbReference>
<evidence type="ECO:0000313" key="9">
    <source>
        <dbReference type="EMBL" id="MCP2350273.1"/>
    </source>
</evidence>
<keyword evidence="2" id="KW-0723">Serine/threonine-protein kinase</keyword>
<dbReference type="PROSITE" id="PS00109">
    <property type="entry name" value="PROTEIN_KINASE_TYR"/>
    <property type="match status" value="1"/>
</dbReference>
<evidence type="ECO:0000259" key="8">
    <source>
        <dbReference type="PROSITE" id="PS50011"/>
    </source>
</evidence>
<keyword evidence="3 9" id="KW-0808">Transferase</keyword>
<dbReference type="Gene3D" id="1.10.510.10">
    <property type="entry name" value="Transferase(Phosphotransferase) domain 1"/>
    <property type="match status" value="1"/>
</dbReference>
<dbReference type="Gene3D" id="3.30.200.20">
    <property type="entry name" value="Phosphorylase Kinase, domain 1"/>
    <property type="match status" value="1"/>
</dbReference>
<keyword evidence="6" id="KW-0067">ATP-binding</keyword>
<dbReference type="EC" id="2.7.11.1" evidence="1"/>
<evidence type="ECO:0000256" key="7">
    <source>
        <dbReference type="SAM" id="MobiDB-lite"/>
    </source>
</evidence>
<comment type="caution">
    <text evidence="9">The sequence shown here is derived from an EMBL/GenBank/DDBJ whole genome shotgun (WGS) entry which is preliminary data.</text>
</comment>
<feature type="region of interest" description="Disordered" evidence="7">
    <location>
        <begin position="298"/>
        <end position="388"/>
    </location>
</feature>
<feature type="domain" description="Protein kinase" evidence="8">
    <location>
        <begin position="14"/>
        <end position="260"/>
    </location>
</feature>
<dbReference type="InterPro" id="IPR008266">
    <property type="entry name" value="Tyr_kinase_AS"/>
</dbReference>
<dbReference type="RefSeq" id="WP_253775502.1">
    <property type="nucleotide sequence ID" value="NZ_JAMZEC010000001.1"/>
</dbReference>
<keyword evidence="4" id="KW-0547">Nucleotide-binding</keyword>
<dbReference type="SUPFAM" id="SSF56112">
    <property type="entry name" value="Protein kinase-like (PK-like)"/>
    <property type="match status" value="1"/>
</dbReference>
<evidence type="ECO:0000256" key="3">
    <source>
        <dbReference type="ARBA" id="ARBA00022679"/>
    </source>
</evidence>
<dbReference type="Pfam" id="PF00069">
    <property type="entry name" value="Pkinase"/>
    <property type="match status" value="1"/>
</dbReference>
<dbReference type="PANTHER" id="PTHR43289">
    <property type="entry name" value="MITOGEN-ACTIVATED PROTEIN KINASE KINASE KINASE 20-RELATED"/>
    <property type="match status" value="1"/>
</dbReference>
<evidence type="ECO:0000313" key="10">
    <source>
        <dbReference type="Proteomes" id="UP001320766"/>
    </source>
</evidence>
<accession>A0ABT1K8E1</accession>
<sequence>MTQHEPGDVLARRYVLLERIASGGTSVLWRARDSALERLVAVKVLQEERELARREARTTARLEHPDAIEVYDYGETVTARGRVAAYVVMRLLDGVPLAERLSAGPLPWREAAATAARIARVLEAAHRQGIVHRDVSAENVLLTGSGPKLLDFGIAAPIGDPDDQRGTPPYVSPERLAGAPVHPAVDVYALGVLLYEMFTGAPPYPETTWEELEGARRTRPCPRPAGVPGELAALCARCLDPSPARRPTAGDVALRLAAALRRAAVRRRLRYGLAVLALAPVAGTVLWLGPRAAEQASLGPRAAEQAPLGTRAPEQAPPDTRAPEQAPPDTRAPEQAPPDTRAPEQAPPDTRAPEQAPPDTRAPEQAHLMPTGPASAVAEPQPQETADDLPAAAPLVSSSPRYSFAAHPLPHALDRFHDELSAGAAAGRIRADAALDLRQTMAHVTSPDGVAEVRRKLGDRLREGAVEPGLRGDLDALLAEIAAALR</sequence>
<evidence type="ECO:0000256" key="4">
    <source>
        <dbReference type="ARBA" id="ARBA00022741"/>
    </source>
</evidence>
<evidence type="ECO:0000256" key="2">
    <source>
        <dbReference type="ARBA" id="ARBA00022527"/>
    </source>
</evidence>
<dbReference type="InterPro" id="IPR011009">
    <property type="entry name" value="Kinase-like_dom_sf"/>
</dbReference>
<evidence type="ECO:0000256" key="1">
    <source>
        <dbReference type="ARBA" id="ARBA00012513"/>
    </source>
</evidence>
<proteinExistence type="predicted"/>
<reference evidence="9 10" key="1">
    <citation type="submission" date="2022-06" db="EMBL/GenBank/DDBJ databases">
        <title>Sequencing the genomes of 1000 actinobacteria strains.</title>
        <authorList>
            <person name="Klenk H.-P."/>
        </authorList>
    </citation>
    <scope>NUCLEOTIDE SEQUENCE [LARGE SCALE GENOMIC DNA]</scope>
    <source>
        <strain evidence="9 10">DSM 44170</strain>
    </source>
</reference>
<protein>
    <recommendedName>
        <fullName evidence="1">non-specific serine/threonine protein kinase</fullName>
        <ecNumber evidence="1">2.7.11.1</ecNumber>
    </recommendedName>
</protein>
<evidence type="ECO:0000256" key="5">
    <source>
        <dbReference type="ARBA" id="ARBA00022777"/>
    </source>
</evidence>
<evidence type="ECO:0000256" key="6">
    <source>
        <dbReference type="ARBA" id="ARBA00022840"/>
    </source>
</evidence>
<organism evidence="9 10">
    <name type="scientific">Nonomuraea roseoviolacea subsp. carminata</name>
    <dbReference type="NCBI Taxonomy" id="160689"/>
    <lineage>
        <taxon>Bacteria</taxon>
        <taxon>Bacillati</taxon>
        <taxon>Actinomycetota</taxon>
        <taxon>Actinomycetes</taxon>
        <taxon>Streptosporangiales</taxon>
        <taxon>Streptosporangiaceae</taxon>
        <taxon>Nonomuraea</taxon>
    </lineage>
</organism>
<dbReference type="GO" id="GO:0004674">
    <property type="term" value="F:protein serine/threonine kinase activity"/>
    <property type="evidence" value="ECO:0007669"/>
    <property type="project" value="UniProtKB-EC"/>
</dbReference>